<organism evidence="3 4">
    <name type="scientific">Vibrio owensii CAIM 1854 = LMG 25443</name>
    <dbReference type="NCBI Taxonomy" id="1229493"/>
    <lineage>
        <taxon>Bacteria</taxon>
        <taxon>Pseudomonadati</taxon>
        <taxon>Pseudomonadota</taxon>
        <taxon>Gammaproteobacteria</taxon>
        <taxon>Vibrionales</taxon>
        <taxon>Vibrionaceae</taxon>
        <taxon>Vibrio</taxon>
    </lineage>
</organism>
<evidence type="ECO:0000313" key="3">
    <source>
        <dbReference type="EMBL" id="KIF53820.1"/>
    </source>
</evidence>
<dbReference type="GO" id="GO:1901135">
    <property type="term" value="P:carbohydrate derivative metabolic process"/>
    <property type="evidence" value="ECO:0007669"/>
    <property type="project" value="UniProtKB-ARBA"/>
</dbReference>
<comment type="caution">
    <text evidence="3">The sequence shown here is derived from an EMBL/GenBank/DDBJ whole genome shotgun (WGS) entry which is preliminary data.</text>
</comment>
<dbReference type="AlphaFoldDB" id="A0A0C1Z9P4"/>
<gene>
    <name evidence="3" type="ORF">H735_05390</name>
</gene>
<evidence type="ECO:0000259" key="2">
    <source>
        <dbReference type="Pfam" id="PF13439"/>
    </source>
</evidence>
<dbReference type="Pfam" id="PF00534">
    <property type="entry name" value="Glycos_transf_1"/>
    <property type="match status" value="1"/>
</dbReference>
<dbReference type="EMBL" id="JPRD01000011">
    <property type="protein sequence ID" value="KIF53820.1"/>
    <property type="molecule type" value="Genomic_DNA"/>
</dbReference>
<dbReference type="GO" id="GO:0016757">
    <property type="term" value="F:glycosyltransferase activity"/>
    <property type="evidence" value="ECO:0007669"/>
    <property type="project" value="UniProtKB-KW"/>
</dbReference>
<dbReference type="Gene3D" id="3.40.50.2000">
    <property type="entry name" value="Glycogen Phosphorylase B"/>
    <property type="match status" value="2"/>
</dbReference>
<dbReference type="PANTHER" id="PTHR12526">
    <property type="entry name" value="GLYCOSYLTRANSFERASE"/>
    <property type="match status" value="1"/>
</dbReference>
<dbReference type="Pfam" id="PF13439">
    <property type="entry name" value="Glyco_transf_4"/>
    <property type="match status" value="1"/>
</dbReference>
<proteinExistence type="predicted"/>
<dbReference type="CDD" id="cd03811">
    <property type="entry name" value="GT4_GT28_WabH-like"/>
    <property type="match status" value="1"/>
</dbReference>
<dbReference type="Proteomes" id="UP000031586">
    <property type="component" value="Unassembled WGS sequence"/>
</dbReference>
<sequence>MTTPKRILYVHYGDNWIRGSEVVLLDLITNIDRDQYQPIVWSNCEPLIEKCQSLGIEAEHSNFSLVGGWNTPRWDISGWNDLIKQGTALIEKHNIDLVHVNSGGPCQWMCLAARMNHIPLVTQLHCHYTLRDRFSLGLHLSPKLICVSKDVGHEILKDGYPEEHLHVVHNGVSLESHDAPIDVKDRLGIPHQAFTFISVGSLIKRKGFDRLIQAMRMHNYHQHNPHLVIVGDGEERIALKQLAVDLGVEDRVHFVGEQHNAGDWMKGNVDAFISGAYEEAFGLVLGEAALAKLPIIAPKTGGIPELFEHNHSALLFANHGMASLLNAIQQMIQDAPLRNKLAENAHQHANQHLTVSASVKAIEDIYRDELTQKELTPMPVSHCMKPISRWLNIN</sequence>
<evidence type="ECO:0000259" key="1">
    <source>
        <dbReference type="Pfam" id="PF00534"/>
    </source>
</evidence>
<protein>
    <submittedName>
        <fullName evidence="3">Galactosyltransferase</fullName>
    </submittedName>
</protein>
<dbReference type="PATRIC" id="fig|1229493.5.peg.142"/>
<accession>A0A0C1Z9P4</accession>
<evidence type="ECO:0000313" key="4">
    <source>
        <dbReference type="Proteomes" id="UP000031586"/>
    </source>
</evidence>
<name>A0A0C1Z9P4_9VIBR</name>
<feature type="domain" description="Glycosyl transferase family 1" evidence="1">
    <location>
        <begin position="184"/>
        <end position="347"/>
    </location>
</feature>
<dbReference type="RefSeq" id="WP_020198012.1">
    <property type="nucleotide sequence ID" value="NZ_BAOH01000182.1"/>
</dbReference>
<dbReference type="InterPro" id="IPR028098">
    <property type="entry name" value="Glyco_trans_4-like_N"/>
</dbReference>
<keyword evidence="3" id="KW-0808">Transferase</keyword>
<reference evidence="3 4" key="1">
    <citation type="submission" date="2014-07" db="EMBL/GenBank/DDBJ databases">
        <title>Unique and conserved regions in Vibrio harveyi and related species in comparison with the shrimp pathogen Vibrio harveyi CAIM 1792.</title>
        <authorList>
            <person name="Espinoza-Valles I."/>
            <person name="Vora G."/>
            <person name="Leekitcharoenphon P."/>
            <person name="Ussery D."/>
            <person name="Hoj L."/>
            <person name="Gomez-Gil B."/>
        </authorList>
    </citation>
    <scope>NUCLEOTIDE SEQUENCE [LARGE SCALE GENOMIC DNA]</scope>
    <source>
        <strain evidence="4">CAIM 1854 / LMG 25443</strain>
    </source>
</reference>
<dbReference type="SUPFAM" id="SSF53756">
    <property type="entry name" value="UDP-Glycosyltransferase/glycogen phosphorylase"/>
    <property type="match status" value="1"/>
</dbReference>
<dbReference type="InterPro" id="IPR001296">
    <property type="entry name" value="Glyco_trans_1"/>
</dbReference>
<keyword evidence="3" id="KW-0328">Glycosyltransferase</keyword>
<feature type="domain" description="Glycosyltransferase subfamily 4-like N-terminal" evidence="2">
    <location>
        <begin position="18"/>
        <end position="175"/>
    </location>
</feature>